<keyword evidence="2" id="KW-1133">Transmembrane helix</keyword>
<keyword evidence="2" id="KW-0812">Transmembrane</keyword>
<evidence type="ECO:0000313" key="4">
    <source>
        <dbReference type="Proteomes" id="UP001596087"/>
    </source>
</evidence>
<accession>A0ABW0BJR7</accession>
<feature type="transmembrane region" description="Helical" evidence="2">
    <location>
        <begin position="93"/>
        <end position="115"/>
    </location>
</feature>
<dbReference type="PANTHER" id="PTHR37305:SF1">
    <property type="entry name" value="MEMBRANE PROTEIN"/>
    <property type="match status" value="1"/>
</dbReference>
<evidence type="ECO:0000256" key="2">
    <source>
        <dbReference type="SAM" id="Phobius"/>
    </source>
</evidence>
<dbReference type="RefSeq" id="WP_378590714.1">
    <property type="nucleotide sequence ID" value="NZ_JBHSKD010000012.1"/>
</dbReference>
<feature type="transmembrane region" description="Helical" evidence="2">
    <location>
        <begin position="46"/>
        <end position="67"/>
    </location>
</feature>
<feature type="transmembrane region" description="Helical" evidence="2">
    <location>
        <begin position="190"/>
        <end position="209"/>
    </location>
</feature>
<keyword evidence="2" id="KW-0472">Membrane</keyword>
<dbReference type="Pfam" id="PF12679">
    <property type="entry name" value="ABC2_membrane_2"/>
    <property type="match status" value="1"/>
</dbReference>
<feature type="transmembrane region" description="Helical" evidence="2">
    <location>
        <begin position="267"/>
        <end position="285"/>
    </location>
</feature>
<comment type="caution">
    <text evidence="3">The sequence shown here is derived from an EMBL/GenBank/DDBJ whole genome shotgun (WGS) entry which is preliminary data.</text>
</comment>
<dbReference type="EMBL" id="JBHSKD010000012">
    <property type="protein sequence ID" value="MFC5177574.1"/>
    <property type="molecule type" value="Genomic_DNA"/>
</dbReference>
<feature type="transmembrane region" description="Helical" evidence="2">
    <location>
        <begin position="153"/>
        <end position="178"/>
    </location>
</feature>
<keyword evidence="4" id="KW-1185">Reference proteome</keyword>
<organism evidence="3 4">
    <name type="scientific">Nocardioides taihuensis</name>
    <dbReference type="NCBI Taxonomy" id="1835606"/>
    <lineage>
        <taxon>Bacteria</taxon>
        <taxon>Bacillati</taxon>
        <taxon>Actinomycetota</taxon>
        <taxon>Actinomycetes</taxon>
        <taxon>Propionibacteriales</taxon>
        <taxon>Nocardioidaceae</taxon>
        <taxon>Nocardioides</taxon>
    </lineage>
</organism>
<name>A0ABW0BJR7_9ACTN</name>
<protein>
    <submittedName>
        <fullName evidence="3">ABC transporter permease subunit</fullName>
    </submittedName>
</protein>
<proteinExistence type="predicted"/>
<gene>
    <name evidence="3" type="ORF">ACFPGP_12885</name>
</gene>
<reference evidence="4" key="1">
    <citation type="journal article" date="2019" name="Int. J. Syst. Evol. Microbiol.">
        <title>The Global Catalogue of Microorganisms (GCM) 10K type strain sequencing project: providing services to taxonomists for standard genome sequencing and annotation.</title>
        <authorList>
            <consortium name="The Broad Institute Genomics Platform"/>
            <consortium name="The Broad Institute Genome Sequencing Center for Infectious Disease"/>
            <person name="Wu L."/>
            <person name="Ma J."/>
        </authorList>
    </citation>
    <scope>NUCLEOTIDE SEQUENCE [LARGE SCALE GENOMIC DNA]</scope>
    <source>
        <strain evidence="4">DFY41</strain>
    </source>
</reference>
<dbReference type="PANTHER" id="PTHR37305">
    <property type="entry name" value="INTEGRAL MEMBRANE PROTEIN-RELATED"/>
    <property type="match status" value="1"/>
</dbReference>
<feature type="region of interest" description="Disordered" evidence="1">
    <location>
        <begin position="1"/>
        <end position="21"/>
    </location>
</feature>
<sequence>MAGLTQSAPPPTADAGARPTSRRRTAAPLLLRSVYLKTMRDQRRSLIGWSIGIALIVLVEAAVWPSFKDMPAMDDLMSQYPDYMKDLFDIESMTSGLGFMNAELFTLLLPALFIIHGIGRGARMIAGEEEAGTLDVLLVTPVSTTRLVLSKALALITASTVLGLVLWLVTLACSLVIGMGIDAGEAATGVLAQVLLGVEFGVLALAAGAATGRRSLAVGIPAALAVAAYVLHAVSLLIPEVDPWQELSPIHQALADGPLGAGLPASYLWLVLGTLVVLVASLRLLDRRDIAAPG</sequence>
<evidence type="ECO:0000313" key="3">
    <source>
        <dbReference type="EMBL" id="MFC5177574.1"/>
    </source>
</evidence>
<evidence type="ECO:0000256" key="1">
    <source>
        <dbReference type="SAM" id="MobiDB-lite"/>
    </source>
</evidence>
<feature type="transmembrane region" description="Helical" evidence="2">
    <location>
        <begin position="216"/>
        <end position="238"/>
    </location>
</feature>
<dbReference type="Proteomes" id="UP001596087">
    <property type="component" value="Unassembled WGS sequence"/>
</dbReference>